<proteinExistence type="predicted"/>
<gene>
    <name evidence="1" type="ORF">Lalb_Chr10g0101671</name>
</gene>
<dbReference type="Proteomes" id="UP000447434">
    <property type="component" value="Chromosome 10"/>
</dbReference>
<keyword evidence="2" id="KW-1185">Reference proteome</keyword>
<protein>
    <submittedName>
        <fullName evidence="1">Uncharacterized protein</fullName>
    </submittedName>
</protein>
<dbReference type="EMBL" id="WOCE01000010">
    <property type="protein sequence ID" value="KAE9605850.1"/>
    <property type="molecule type" value="Genomic_DNA"/>
</dbReference>
<accession>A0A6A5NSK1</accession>
<name>A0A6A5NSK1_LUPAL</name>
<dbReference type="InterPro" id="IPR045282">
    <property type="entry name" value="At4g08330-like"/>
</dbReference>
<evidence type="ECO:0000313" key="1">
    <source>
        <dbReference type="EMBL" id="KAE9605850.1"/>
    </source>
</evidence>
<dbReference type="AlphaFoldDB" id="A0A6A5NSK1"/>
<evidence type="ECO:0000313" key="2">
    <source>
        <dbReference type="Proteomes" id="UP000447434"/>
    </source>
</evidence>
<organism evidence="1 2">
    <name type="scientific">Lupinus albus</name>
    <name type="common">White lupine</name>
    <name type="synonym">Lupinus termis</name>
    <dbReference type="NCBI Taxonomy" id="3870"/>
    <lineage>
        <taxon>Eukaryota</taxon>
        <taxon>Viridiplantae</taxon>
        <taxon>Streptophyta</taxon>
        <taxon>Embryophyta</taxon>
        <taxon>Tracheophyta</taxon>
        <taxon>Spermatophyta</taxon>
        <taxon>Magnoliopsida</taxon>
        <taxon>eudicotyledons</taxon>
        <taxon>Gunneridae</taxon>
        <taxon>Pentapetalae</taxon>
        <taxon>rosids</taxon>
        <taxon>fabids</taxon>
        <taxon>Fabales</taxon>
        <taxon>Fabaceae</taxon>
        <taxon>Papilionoideae</taxon>
        <taxon>50 kb inversion clade</taxon>
        <taxon>genistoids sensu lato</taxon>
        <taxon>core genistoids</taxon>
        <taxon>Genisteae</taxon>
        <taxon>Lupinus</taxon>
    </lineage>
</organism>
<dbReference type="PANTHER" id="PTHR33674">
    <property type="entry name" value="METHIONINE-S-OXIDE REDUCTASE"/>
    <property type="match status" value="1"/>
</dbReference>
<comment type="caution">
    <text evidence="1">The sequence shown here is derived from an EMBL/GenBank/DDBJ whole genome shotgun (WGS) entry which is preliminary data.</text>
</comment>
<dbReference type="PANTHER" id="PTHR33674:SF8">
    <property type="entry name" value="OS01G0833400 PROTEIN"/>
    <property type="match status" value="1"/>
</dbReference>
<dbReference type="Pfam" id="PF24046">
    <property type="entry name" value="At4g08330"/>
    <property type="match status" value="1"/>
</dbReference>
<reference evidence="2" key="1">
    <citation type="journal article" date="2020" name="Nat. Commun.">
        <title>Genome sequence of the cluster root forming white lupin.</title>
        <authorList>
            <person name="Hufnagel B."/>
            <person name="Marques A."/>
            <person name="Soriano A."/>
            <person name="Marques L."/>
            <person name="Divol F."/>
            <person name="Doumas P."/>
            <person name="Sallet E."/>
            <person name="Mancinotti D."/>
            <person name="Carrere S."/>
            <person name="Marande W."/>
            <person name="Arribat S."/>
            <person name="Keller J."/>
            <person name="Huneau C."/>
            <person name="Blein T."/>
            <person name="Aime D."/>
            <person name="Laguerre M."/>
            <person name="Taylor J."/>
            <person name="Schubert V."/>
            <person name="Nelson M."/>
            <person name="Geu-Flores F."/>
            <person name="Crespi M."/>
            <person name="Gallardo-Guerrero K."/>
            <person name="Delaux P.-M."/>
            <person name="Salse J."/>
            <person name="Berges H."/>
            <person name="Guyot R."/>
            <person name="Gouzy J."/>
            <person name="Peret B."/>
        </authorList>
    </citation>
    <scope>NUCLEOTIDE SEQUENCE [LARGE SCALE GENOMIC DNA]</scope>
    <source>
        <strain evidence="2">cv. Amiga</strain>
    </source>
</reference>
<sequence length="165" mass="18711">MDNSVHNRDAKFTRTYSSYSCPSQRDVCYSCGTCGYELNLSSSNRNTSSIGSKYGKFIKRGIMSFFNIDDSRFTQVDEIQCLPYFTKHSWGLFRRRTRLLCRKCGNYIGNAYNGYTESFTLVSGGEETSPSTKASSHTKYNIRIRALQPSSSKESETPVFVGNAW</sequence>
<dbReference type="OrthoDB" id="1907500at2759"/>